<feature type="chain" id="PRO_5021023770" evidence="5">
    <location>
        <begin position="25"/>
        <end position="202"/>
    </location>
</feature>
<comment type="subcellular location">
    <subcellularLocation>
        <location evidence="1">Cell outer membrane</location>
    </subcellularLocation>
</comment>
<dbReference type="InterPro" id="IPR006664">
    <property type="entry name" value="OMP_bac"/>
</dbReference>
<keyword evidence="5" id="KW-0732">Signal</keyword>
<dbReference type="CDD" id="cd07185">
    <property type="entry name" value="OmpA_C-like"/>
    <property type="match status" value="1"/>
</dbReference>
<dbReference type="OrthoDB" id="9782229at2"/>
<evidence type="ECO:0000256" key="3">
    <source>
        <dbReference type="ARBA" id="ARBA00023237"/>
    </source>
</evidence>
<accession>A0A4R6M835</accession>
<keyword evidence="8" id="KW-1185">Reference proteome</keyword>
<keyword evidence="3" id="KW-0998">Cell outer membrane</keyword>
<dbReference type="PROSITE" id="PS51123">
    <property type="entry name" value="OMPA_2"/>
    <property type="match status" value="1"/>
</dbReference>
<dbReference type="Pfam" id="PF00691">
    <property type="entry name" value="OmpA"/>
    <property type="match status" value="1"/>
</dbReference>
<evidence type="ECO:0000256" key="2">
    <source>
        <dbReference type="ARBA" id="ARBA00023136"/>
    </source>
</evidence>
<dbReference type="PRINTS" id="PR01021">
    <property type="entry name" value="OMPADOMAIN"/>
</dbReference>
<protein>
    <submittedName>
        <fullName evidence="7">OmpA family protein</fullName>
    </submittedName>
</protein>
<organism evidence="7 8">
    <name type="scientific">Marinomonas balearica</name>
    <dbReference type="NCBI Taxonomy" id="491947"/>
    <lineage>
        <taxon>Bacteria</taxon>
        <taxon>Pseudomonadati</taxon>
        <taxon>Pseudomonadota</taxon>
        <taxon>Gammaproteobacteria</taxon>
        <taxon>Oceanospirillales</taxon>
        <taxon>Oceanospirillaceae</taxon>
        <taxon>Marinomonas</taxon>
    </lineage>
</organism>
<name>A0A4R6M835_9GAMM</name>
<dbReference type="Proteomes" id="UP000294656">
    <property type="component" value="Unassembled WGS sequence"/>
</dbReference>
<dbReference type="PANTHER" id="PTHR30329:SF21">
    <property type="entry name" value="LIPOPROTEIN YIAD-RELATED"/>
    <property type="match status" value="1"/>
</dbReference>
<dbReference type="SUPFAM" id="SSF103088">
    <property type="entry name" value="OmpA-like"/>
    <property type="match status" value="1"/>
</dbReference>
<keyword evidence="2 4" id="KW-0472">Membrane</keyword>
<feature type="signal peptide" evidence="5">
    <location>
        <begin position="1"/>
        <end position="24"/>
    </location>
</feature>
<evidence type="ECO:0000256" key="4">
    <source>
        <dbReference type="PROSITE-ProRule" id="PRU00473"/>
    </source>
</evidence>
<reference evidence="7 8" key="1">
    <citation type="submission" date="2019-03" db="EMBL/GenBank/DDBJ databases">
        <title>Genomic Encyclopedia of Type Strains, Phase III (KMG-III): the genomes of soil and plant-associated and newly described type strains.</title>
        <authorList>
            <person name="Whitman W."/>
        </authorList>
    </citation>
    <scope>NUCLEOTIDE SEQUENCE [LARGE SCALE GENOMIC DNA]</scope>
    <source>
        <strain evidence="7 8">CECT 7378</strain>
    </source>
</reference>
<dbReference type="GO" id="GO:0009279">
    <property type="term" value="C:cell outer membrane"/>
    <property type="evidence" value="ECO:0007669"/>
    <property type="project" value="UniProtKB-SubCell"/>
</dbReference>
<evidence type="ECO:0000256" key="1">
    <source>
        <dbReference type="ARBA" id="ARBA00004442"/>
    </source>
</evidence>
<dbReference type="Gene3D" id="3.30.1330.60">
    <property type="entry name" value="OmpA-like domain"/>
    <property type="match status" value="1"/>
</dbReference>
<evidence type="ECO:0000313" key="7">
    <source>
        <dbReference type="EMBL" id="TDO97591.1"/>
    </source>
</evidence>
<comment type="caution">
    <text evidence="7">The sequence shown here is derived from an EMBL/GenBank/DDBJ whole genome shotgun (WGS) entry which is preliminary data.</text>
</comment>
<evidence type="ECO:0000256" key="5">
    <source>
        <dbReference type="SAM" id="SignalP"/>
    </source>
</evidence>
<dbReference type="AlphaFoldDB" id="A0A4R6M835"/>
<dbReference type="EMBL" id="SNXC01000012">
    <property type="protein sequence ID" value="TDO97591.1"/>
    <property type="molecule type" value="Genomic_DNA"/>
</dbReference>
<evidence type="ECO:0000259" key="6">
    <source>
        <dbReference type="PROSITE" id="PS51123"/>
    </source>
</evidence>
<gene>
    <name evidence="7" type="ORF">DFP79_2413</name>
</gene>
<dbReference type="InterPro" id="IPR006665">
    <property type="entry name" value="OmpA-like"/>
</dbReference>
<dbReference type="RefSeq" id="WP_133504149.1">
    <property type="nucleotide sequence ID" value="NZ_SNXC01000012.1"/>
</dbReference>
<sequence length="202" mass="22241">MKRGPLVLLLLGLVGVWIHSPATAGSVYGDNVQESRLADNDKDGVINIRDRCSNTPAGAEVDNHGCPHVNKRLLSVELNILFDSGKFQVKPRFYGEVKNLADFMKSNSGSSVVIEGHTDDVGAAEYNENLSQNRADAIADVLINSFKIDRKRVRAIGYGESRPIADNDTIDGRATNRRVVAEVFASKVADVQRWTIYSVDRR</sequence>
<dbReference type="InterPro" id="IPR050330">
    <property type="entry name" value="Bact_OuterMem_StrucFunc"/>
</dbReference>
<proteinExistence type="predicted"/>
<evidence type="ECO:0000313" key="8">
    <source>
        <dbReference type="Proteomes" id="UP000294656"/>
    </source>
</evidence>
<feature type="domain" description="OmpA-like" evidence="6">
    <location>
        <begin position="69"/>
        <end position="187"/>
    </location>
</feature>
<dbReference type="PANTHER" id="PTHR30329">
    <property type="entry name" value="STATOR ELEMENT OF FLAGELLAR MOTOR COMPLEX"/>
    <property type="match status" value="1"/>
</dbReference>
<dbReference type="InterPro" id="IPR036737">
    <property type="entry name" value="OmpA-like_sf"/>
</dbReference>